<gene>
    <name evidence="2" type="ORF">S06H3_27552</name>
</gene>
<feature type="compositionally biased region" description="Basic and acidic residues" evidence="1">
    <location>
        <begin position="41"/>
        <end position="57"/>
    </location>
</feature>
<evidence type="ECO:0000256" key="1">
    <source>
        <dbReference type="SAM" id="MobiDB-lite"/>
    </source>
</evidence>
<evidence type="ECO:0000313" key="2">
    <source>
        <dbReference type="EMBL" id="GAI21851.1"/>
    </source>
</evidence>
<name>X1MUY2_9ZZZZ</name>
<sequence>MNSDEYEKLAMRITDTENVLDKLASKFASLRGLIHRKFTGDIEPAQKPEKEKVKYDDGLDSLRGTPHDRTNSLNSTSPK</sequence>
<organism evidence="2">
    <name type="scientific">marine sediment metagenome</name>
    <dbReference type="NCBI Taxonomy" id="412755"/>
    <lineage>
        <taxon>unclassified sequences</taxon>
        <taxon>metagenomes</taxon>
        <taxon>ecological metagenomes</taxon>
    </lineage>
</organism>
<dbReference type="EMBL" id="BARV01015994">
    <property type="protein sequence ID" value="GAI21851.1"/>
    <property type="molecule type" value="Genomic_DNA"/>
</dbReference>
<accession>X1MUY2</accession>
<reference evidence="2" key="1">
    <citation type="journal article" date="2014" name="Front. Microbiol.">
        <title>High frequency of phylogenetically diverse reductive dehalogenase-homologous genes in deep subseafloor sedimentary metagenomes.</title>
        <authorList>
            <person name="Kawai M."/>
            <person name="Futagami T."/>
            <person name="Toyoda A."/>
            <person name="Takaki Y."/>
            <person name="Nishi S."/>
            <person name="Hori S."/>
            <person name="Arai W."/>
            <person name="Tsubouchi T."/>
            <person name="Morono Y."/>
            <person name="Uchiyama I."/>
            <person name="Ito T."/>
            <person name="Fujiyama A."/>
            <person name="Inagaki F."/>
            <person name="Takami H."/>
        </authorList>
    </citation>
    <scope>NUCLEOTIDE SEQUENCE</scope>
    <source>
        <strain evidence="2">Expedition CK06-06</strain>
    </source>
</reference>
<protein>
    <submittedName>
        <fullName evidence="2">Uncharacterized protein</fullName>
    </submittedName>
</protein>
<proteinExistence type="predicted"/>
<dbReference type="AlphaFoldDB" id="X1MUY2"/>
<comment type="caution">
    <text evidence="2">The sequence shown here is derived from an EMBL/GenBank/DDBJ whole genome shotgun (WGS) entry which is preliminary data.</text>
</comment>
<feature type="region of interest" description="Disordered" evidence="1">
    <location>
        <begin position="41"/>
        <end position="79"/>
    </location>
</feature>